<dbReference type="SUPFAM" id="SSF55874">
    <property type="entry name" value="ATPase domain of HSP90 chaperone/DNA topoisomerase II/histidine kinase"/>
    <property type="match status" value="1"/>
</dbReference>
<evidence type="ECO:0000256" key="5">
    <source>
        <dbReference type="PROSITE-ProRule" id="PRU00169"/>
    </source>
</evidence>
<feature type="domain" description="PAS" evidence="9">
    <location>
        <begin position="539"/>
        <end position="610"/>
    </location>
</feature>
<evidence type="ECO:0000256" key="1">
    <source>
        <dbReference type="ARBA" id="ARBA00000085"/>
    </source>
</evidence>
<dbReference type="CDD" id="cd17546">
    <property type="entry name" value="REC_hyHK_CKI1_RcsC-like"/>
    <property type="match status" value="1"/>
</dbReference>
<dbReference type="InterPro" id="IPR003661">
    <property type="entry name" value="HisK_dim/P_dom"/>
</dbReference>
<dbReference type="InterPro" id="IPR005467">
    <property type="entry name" value="His_kinase_dom"/>
</dbReference>
<evidence type="ECO:0000256" key="4">
    <source>
        <dbReference type="ARBA" id="ARBA00023012"/>
    </source>
</evidence>
<dbReference type="SMART" id="SM00091">
    <property type="entry name" value="PAS"/>
    <property type="match status" value="2"/>
</dbReference>
<feature type="transmembrane region" description="Helical" evidence="6">
    <location>
        <begin position="217"/>
        <end position="236"/>
    </location>
</feature>
<protein>
    <recommendedName>
        <fullName evidence="2">histidine kinase</fullName>
        <ecNumber evidence="2">2.7.13.3</ecNumber>
    </recommendedName>
</protein>
<dbReference type="PRINTS" id="PR00344">
    <property type="entry name" value="BCTRLSENSOR"/>
</dbReference>
<organism evidence="11 12">
    <name type="scientific">Candidatus Magnetaquiglobus chichijimensis</name>
    <dbReference type="NCBI Taxonomy" id="3141448"/>
    <lineage>
        <taxon>Bacteria</taxon>
        <taxon>Pseudomonadati</taxon>
        <taxon>Pseudomonadota</taxon>
        <taxon>Magnetococcia</taxon>
        <taxon>Magnetococcales</taxon>
        <taxon>Candidatus Magnetaquicoccaceae</taxon>
        <taxon>Candidatus Magnetaquiglobus</taxon>
    </lineage>
</organism>
<keyword evidence="3 5" id="KW-0597">Phosphoprotein</keyword>
<dbReference type="PROSITE" id="PS50112">
    <property type="entry name" value="PAS"/>
    <property type="match status" value="1"/>
</dbReference>
<dbReference type="InterPro" id="IPR000014">
    <property type="entry name" value="PAS"/>
</dbReference>
<dbReference type="PROSITE" id="PS50110">
    <property type="entry name" value="RESPONSE_REGULATORY"/>
    <property type="match status" value="1"/>
</dbReference>
<dbReference type="EC" id="2.7.13.3" evidence="2"/>
<dbReference type="CDD" id="cd12914">
    <property type="entry name" value="PDC1_DGC_like"/>
    <property type="match status" value="1"/>
</dbReference>
<gene>
    <name evidence="11" type="primary">rcsC_49</name>
    <name evidence="11" type="ORF">SIID45300_01902</name>
</gene>
<dbReference type="Pfam" id="PF02518">
    <property type="entry name" value="HATPase_c"/>
    <property type="match status" value="1"/>
</dbReference>
<evidence type="ECO:0000256" key="6">
    <source>
        <dbReference type="SAM" id="Phobius"/>
    </source>
</evidence>
<dbReference type="InterPro" id="IPR003594">
    <property type="entry name" value="HATPase_dom"/>
</dbReference>
<evidence type="ECO:0000256" key="3">
    <source>
        <dbReference type="ARBA" id="ARBA00022553"/>
    </source>
</evidence>
<name>A0ABQ0C9J7_9PROT</name>
<dbReference type="Gene3D" id="3.30.450.20">
    <property type="entry name" value="PAS domain"/>
    <property type="match status" value="3"/>
</dbReference>
<comment type="caution">
    <text evidence="11">The sequence shown here is derived from an EMBL/GenBank/DDBJ whole genome shotgun (WGS) entry which is preliminary data.</text>
</comment>
<keyword evidence="11" id="KW-0418">Kinase</keyword>
<feature type="transmembrane region" description="Helical" evidence="6">
    <location>
        <begin position="44"/>
        <end position="65"/>
    </location>
</feature>
<evidence type="ECO:0000259" key="8">
    <source>
        <dbReference type="PROSITE" id="PS50110"/>
    </source>
</evidence>
<evidence type="ECO:0000259" key="9">
    <source>
        <dbReference type="PROSITE" id="PS50112"/>
    </source>
</evidence>
<feature type="transmembrane region" description="Helical" evidence="6">
    <location>
        <begin position="119"/>
        <end position="139"/>
    </location>
</feature>
<dbReference type="SMART" id="SM00086">
    <property type="entry name" value="PAC"/>
    <property type="match status" value="2"/>
</dbReference>
<dbReference type="InterPro" id="IPR011006">
    <property type="entry name" value="CheY-like_superfamily"/>
</dbReference>
<keyword evidence="6" id="KW-0472">Membrane</keyword>
<dbReference type="CDD" id="cd16922">
    <property type="entry name" value="HATPase_EvgS-ArcB-TorS-like"/>
    <property type="match status" value="1"/>
</dbReference>
<dbReference type="InterPro" id="IPR035965">
    <property type="entry name" value="PAS-like_dom_sf"/>
</dbReference>
<keyword evidence="6" id="KW-0812">Transmembrane</keyword>
<dbReference type="PROSITE" id="PS50113">
    <property type="entry name" value="PAC"/>
    <property type="match status" value="1"/>
</dbReference>
<dbReference type="InterPro" id="IPR013655">
    <property type="entry name" value="PAS_fold_3"/>
</dbReference>
<dbReference type="InterPro" id="IPR004358">
    <property type="entry name" value="Sig_transdc_His_kin-like_C"/>
</dbReference>
<feature type="transmembrane region" description="Helical" evidence="6">
    <location>
        <begin position="186"/>
        <end position="205"/>
    </location>
</feature>
<dbReference type="Pfam" id="PF08447">
    <property type="entry name" value="PAS_3"/>
    <property type="match status" value="1"/>
</dbReference>
<dbReference type="SUPFAM" id="SSF47384">
    <property type="entry name" value="Homodimeric domain of signal transducing histidine kinase"/>
    <property type="match status" value="1"/>
</dbReference>
<dbReference type="SMART" id="SM00448">
    <property type="entry name" value="REC"/>
    <property type="match status" value="1"/>
</dbReference>
<dbReference type="InterPro" id="IPR013656">
    <property type="entry name" value="PAS_4"/>
</dbReference>
<evidence type="ECO:0000259" key="7">
    <source>
        <dbReference type="PROSITE" id="PS50109"/>
    </source>
</evidence>
<dbReference type="InterPro" id="IPR036890">
    <property type="entry name" value="HATPase_C_sf"/>
</dbReference>
<dbReference type="InterPro" id="IPR001610">
    <property type="entry name" value="PAC"/>
</dbReference>
<dbReference type="CDD" id="cd00130">
    <property type="entry name" value="PAS"/>
    <property type="match status" value="1"/>
</dbReference>
<dbReference type="Gene3D" id="1.10.287.130">
    <property type="match status" value="1"/>
</dbReference>
<dbReference type="PANTHER" id="PTHR45339:SF1">
    <property type="entry name" value="HYBRID SIGNAL TRANSDUCTION HISTIDINE KINASE J"/>
    <property type="match status" value="1"/>
</dbReference>
<accession>A0ABQ0C9J7</accession>
<reference evidence="11 12" key="1">
    <citation type="submission" date="2024-09" db="EMBL/GenBank/DDBJ databases">
        <title>Draft genome sequence of Candidatus Magnetaquicoccaceae bacterium FCR-1.</title>
        <authorList>
            <person name="Shimoshige H."/>
            <person name="Shimamura S."/>
            <person name="Taoka A."/>
            <person name="Kobayashi H."/>
            <person name="Maekawa T."/>
        </authorList>
    </citation>
    <scope>NUCLEOTIDE SEQUENCE [LARGE SCALE GENOMIC DNA]</scope>
    <source>
        <strain evidence="11 12">FCR-1</strain>
    </source>
</reference>
<feature type="modified residue" description="4-aspartylphosphate" evidence="5">
    <location>
        <position position="1097"/>
    </location>
</feature>
<dbReference type="InterPro" id="IPR001789">
    <property type="entry name" value="Sig_transdc_resp-reg_receiver"/>
</dbReference>
<dbReference type="PANTHER" id="PTHR45339">
    <property type="entry name" value="HYBRID SIGNAL TRANSDUCTION HISTIDINE KINASE J"/>
    <property type="match status" value="1"/>
</dbReference>
<feature type="transmembrane region" description="Helical" evidence="6">
    <location>
        <begin position="12"/>
        <end position="32"/>
    </location>
</feature>
<dbReference type="SMART" id="SM00388">
    <property type="entry name" value="HisKA"/>
    <property type="match status" value="1"/>
</dbReference>
<sequence>MPPFPGMSKRLLLFSSLAITLLGLTVLIGWHLRLLPLISMGPEFVAVQYNSGLALLASGIALLALFRDRHAFAALATLPVLLLGGLSLIQYLLHLDLGIDRLFLDPSFHTLHTSHPGRMAPNSALAFTLAGLAMLLQALRNPFRGVLVWILGLLVLIMGMAAFVGYPLNLDSVYGWFQLTRMAPQTALALSLLGAILLAISRHDFIQQMRNPHLAQWVALLQPLLGLGCLLAFMLLHQHDRVVKQEQDRLLTQVRVIDSNLLRQLESAYQVMRTVRDSLTTLRAHPQWTEELSRQFGVLCDAMPGVRTLFLQDVNGVIRATNRAELIGGDYSRRAYFHTARQSNDPSVLQISQPFITRMDDWAMVLSLPVTEPDGRFFGVMNAALDPEYFRTLLSSVIYAPDMLSSVVHGDGIHYLTEPSRPELVGKNLRLPGTFFSRHVESGQIETLQSGYSPSVNEERMVAFRTVQSASLPLDKSPVVITSRLLPEILTLWREDAIFQISLFSMIVTLSVLGLLLHQRRQNIHERLIEERNLALRESEARYRLISENLVDIISVHAPDSTWTYVSPSVTSMLGFRPEDLLGRKPSEFIHPEDITRLFDPSYRKVAEDRKEDELIYRVRTREGEYVWLETLVKPLLNEQGAVQCIHSVSRNVTIRVEAEQALRVERDFILRLVNALPGVFYLITAQGRFRMWNKAFEEAVGLNDVAMGEALALDFFQGTDRELIAERMALVFSNGSANVEAAILHKNGSSRPFYFVGHRVEFEGEPLLLGMGLDISERKRLEIDLVLAKDQAEMAARAKSDFLANMSHEIRTPMNVVLGLAETLLETDLTPNQRHFAKTMHQSGKALLNVINDVLDFSRIEAGRLSLAEEPFDPASVVIETVRLMQIVAEEKGLELHAELNADLPAAILGDDGRVRQILLNLLGNAIKFTHKGGIALRLGWDNPERNRLRFEVRDTGIGIANEQAGLIFDQFTQADAGISRRYGGTGLGLAICKRLVELMGGRIWVESRLDEGSLFAFSLPARFATIAPVETSSQTVMPHATGRGLRILLAEDVEENRILIATYLMKTPHELEMVYDGVEAVRRIKEQSFDLVLMDIQMPNLDGYSATRQIRAWEQETGLRPVIIVALSAHAMEENIQRSKDAGLNLYLTKPIAKKRLLEVLNQIASDLPMELE</sequence>
<dbReference type="EMBL" id="BAAFGK010000004">
    <property type="protein sequence ID" value="GAB0057571.1"/>
    <property type="molecule type" value="Genomic_DNA"/>
</dbReference>
<evidence type="ECO:0000313" key="12">
    <source>
        <dbReference type="Proteomes" id="UP001628193"/>
    </source>
</evidence>
<dbReference type="GO" id="GO:0004673">
    <property type="term" value="F:protein histidine kinase activity"/>
    <property type="evidence" value="ECO:0007669"/>
    <property type="project" value="UniProtKB-EC"/>
</dbReference>
<feature type="domain" description="Histidine kinase" evidence="7">
    <location>
        <begin position="806"/>
        <end position="1025"/>
    </location>
</feature>
<dbReference type="InterPro" id="IPR036097">
    <property type="entry name" value="HisK_dim/P_sf"/>
</dbReference>
<proteinExistence type="predicted"/>
<dbReference type="InterPro" id="IPR000700">
    <property type="entry name" value="PAS-assoc_C"/>
</dbReference>
<dbReference type="Proteomes" id="UP001628193">
    <property type="component" value="Unassembled WGS sequence"/>
</dbReference>
<dbReference type="CDD" id="cd00082">
    <property type="entry name" value="HisKA"/>
    <property type="match status" value="1"/>
</dbReference>
<dbReference type="SMART" id="SM00387">
    <property type="entry name" value="HATPase_c"/>
    <property type="match status" value="1"/>
</dbReference>
<feature type="domain" description="PAC" evidence="10">
    <location>
        <begin position="613"/>
        <end position="665"/>
    </location>
</feature>
<keyword evidence="11" id="KW-0808">Transferase</keyword>
<evidence type="ECO:0000256" key="2">
    <source>
        <dbReference type="ARBA" id="ARBA00012438"/>
    </source>
</evidence>
<keyword evidence="6" id="KW-1133">Transmembrane helix</keyword>
<dbReference type="Pfam" id="PF00072">
    <property type="entry name" value="Response_reg"/>
    <property type="match status" value="1"/>
</dbReference>
<feature type="transmembrane region" description="Helical" evidence="6">
    <location>
        <begin position="72"/>
        <end position="93"/>
    </location>
</feature>
<dbReference type="SUPFAM" id="SSF55785">
    <property type="entry name" value="PYP-like sensor domain (PAS domain)"/>
    <property type="match status" value="2"/>
</dbReference>
<evidence type="ECO:0000313" key="11">
    <source>
        <dbReference type="EMBL" id="GAB0057571.1"/>
    </source>
</evidence>
<dbReference type="Gene3D" id="3.40.50.2300">
    <property type="match status" value="1"/>
</dbReference>
<dbReference type="RefSeq" id="WP_420905263.1">
    <property type="nucleotide sequence ID" value="NZ_BAAFGK010000004.1"/>
</dbReference>
<dbReference type="NCBIfam" id="TIGR00229">
    <property type="entry name" value="sensory_box"/>
    <property type="match status" value="2"/>
</dbReference>
<feature type="domain" description="Response regulatory" evidence="8">
    <location>
        <begin position="1048"/>
        <end position="1167"/>
    </location>
</feature>
<comment type="catalytic activity">
    <reaction evidence="1">
        <text>ATP + protein L-histidine = ADP + protein N-phospho-L-histidine.</text>
        <dbReference type="EC" id="2.7.13.3"/>
    </reaction>
</comment>
<dbReference type="Gene3D" id="3.30.565.10">
    <property type="entry name" value="Histidine kinase-like ATPase, C-terminal domain"/>
    <property type="match status" value="1"/>
</dbReference>
<feature type="transmembrane region" description="Helical" evidence="6">
    <location>
        <begin position="146"/>
        <end position="166"/>
    </location>
</feature>
<dbReference type="Pfam" id="PF08448">
    <property type="entry name" value="PAS_4"/>
    <property type="match status" value="1"/>
</dbReference>
<keyword evidence="4" id="KW-0902">Two-component regulatory system</keyword>
<evidence type="ECO:0000259" key="10">
    <source>
        <dbReference type="PROSITE" id="PS50113"/>
    </source>
</evidence>
<dbReference type="Pfam" id="PF00512">
    <property type="entry name" value="HisKA"/>
    <property type="match status" value="1"/>
</dbReference>
<dbReference type="SUPFAM" id="SSF52172">
    <property type="entry name" value="CheY-like"/>
    <property type="match status" value="1"/>
</dbReference>
<dbReference type="PROSITE" id="PS50109">
    <property type="entry name" value="HIS_KIN"/>
    <property type="match status" value="1"/>
</dbReference>
<keyword evidence="12" id="KW-1185">Reference proteome</keyword>